<dbReference type="EMBL" id="JAECZO010000002">
    <property type="protein sequence ID" value="KAK7199839.1"/>
    <property type="molecule type" value="Genomic_DNA"/>
</dbReference>
<comment type="caution">
    <text evidence="4">The sequence shown here is derived from an EMBL/GenBank/DDBJ whole genome shotgun (WGS) entry which is preliminary data.</text>
</comment>
<organism evidence="4 5">
    <name type="scientific">Novymonas esmeraldas</name>
    <dbReference type="NCBI Taxonomy" id="1808958"/>
    <lineage>
        <taxon>Eukaryota</taxon>
        <taxon>Discoba</taxon>
        <taxon>Euglenozoa</taxon>
        <taxon>Kinetoplastea</taxon>
        <taxon>Metakinetoplastina</taxon>
        <taxon>Trypanosomatida</taxon>
        <taxon>Trypanosomatidae</taxon>
        <taxon>Novymonas</taxon>
    </lineage>
</organism>
<dbReference type="GO" id="GO:0005737">
    <property type="term" value="C:cytoplasm"/>
    <property type="evidence" value="ECO:0007669"/>
    <property type="project" value="UniProtKB-ARBA"/>
</dbReference>
<evidence type="ECO:0000256" key="2">
    <source>
        <dbReference type="ARBA" id="ARBA00022803"/>
    </source>
</evidence>
<accession>A0AAW0F184</accession>
<dbReference type="Gene3D" id="1.25.40.1040">
    <property type="match status" value="1"/>
</dbReference>
<sequence>MMASAPSPSLPAEQMRLFDRMNREHSNREFTKALRTSESILNVIPNHVDTLAIRGVVLHNLERQEEGYDLIKRAILLNTKSVVAWHALGMCHRLDKKDSEAVKAFKRAWTLDPANTEVMRDLAAVCVQVRDWPLFLETREKMVTVKAGVRANWVALSCGHRLLGHSKIAAAVMDTMTSIMDAGDAPVEVSEAQLYRVELELESGAPQRALELLKKHDGDIVDVETKTLLRAKAHAQLGQRTEAEKRYIEVIAMGVSEADSIAALAQLQKIPLDRHLRPAPEHVEKYLEIIDRVLKACPKCDYAKRHVLDCVPMGEFGERLATFATPYIQRMIPSLFSVLKSLYTDVERAAVIGAVFTTMEKELEAGDFSRFGGEANPCFILWVRTFLASHYRRTGDHALAHFYIDAAIDHTPTLELLYLEKAKILAREGKTAEAAEQADMARRLDLQDKYLNSKAAKYFFRDNQVERGEATMQLFYKPSVVAGDTYLTALESQCYWYEREVGEAFYRKGDYIAALQNLLMFERHHEHNHGELNDFHNYVFRRNTMRPWFEVLDNEDNMSRNKFFLKFCPALVRTYMRVHELGAEAVRAAHVPRPELQFDGVGADEVKRVKQQVADCFISEVDLTDPLEKAGRYMAPLLTHRGAEVSTHTLAIELYTAAEKPLLVARALLALHRQQHPTTKALAAAFKAGLYASSSTTMDTRAKTIVDEILSIVSP</sequence>
<dbReference type="InterPro" id="IPR019734">
    <property type="entry name" value="TPR_rpt"/>
</dbReference>
<dbReference type="SMART" id="SM00028">
    <property type="entry name" value="TPR"/>
    <property type="match status" value="4"/>
</dbReference>
<feature type="repeat" description="TPR" evidence="3">
    <location>
        <begin position="82"/>
        <end position="115"/>
    </location>
</feature>
<evidence type="ECO:0000256" key="1">
    <source>
        <dbReference type="ARBA" id="ARBA00022737"/>
    </source>
</evidence>
<proteinExistence type="predicted"/>
<dbReference type="AlphaFoldDB" id="A0AAW0F184"/>
<dbReference type="Gene3D" id="1.25.40.1010">
    <property type="match status" value="1"/>
</dbReference>
<reference evidence="4 5" key="1">
    <citation type="journal article" date="2021" name="MBio">
        <title>A New Model Trypanosomatid, Novymonas esmeraldas: Genomic Perception of Its 'Candidatus Pandoraea novymonadis' Endosymbiont.</title>
        <authorList>
            <person name="Zakharova A."/>
            <person name="Saura A."/>
            <person name="Butenko A."/>
            <person name="Podesvova L."/>
            <person name="Warmusova S."/>
            <person name="Kostygov A.Y."/>
            <person name="Nenarokova A."/>
            <person name="Lukes J."/>
            <person name="Opperdoes F.R."/>
            <person name="Yurchenko V."/>
        </authorList>
    </citation>
    <scope>NUCLEOTIDE SEQUENCE [LARGE SCALE GENOMIC DNA]</scope>
    <source>
        <strain evidence="4 5">E262AT.01</strain>
    </source>
</reference>
<dbReference type="PROSITE" id="PS50005">
    <property type="entry name" value="TPR"/>
    <property type="match status" value="1"/>
</dbReference>
<dbReference type="SUPFAM" id="SSF48452">
    <property type="entry name" value="TPR-like"/>
    <property type="match status" value="2"/>
</dbReference>
<dbReference type="InterPro" id="IPR021183">
    <property type="entry name" value="NatA_aux_su"/>
</dbReference>
<dbReference type="PANTHER" id="PTHR22767:SF2">
    <property type="entry name" value="N(ALPHA)-ACETYLTRANSFERASE 15_16, ISOFORM A"/>
    <property type="match status" value="1"/>
</dbReference>
<name>A0AAW0F184_9TRYP</name>
<dbReference type="Pfam" id="PF12569">
    <property type="entry name" value="NatA_aux_su"/>
    <property type="match status" value="1"/>
</dbReference>
<dbReference type="FunFam" id="1.25.40.1040:FF:000009">
    <property type="entry name" value="N-acetyltransferase subunit Nat1"/>
    <property type="match status" value="1"/>
</dbReference>
<keyword evidence="1" id="KW-0677">Repeat</keyword>
<evidence type="ECO:0000313" key="4">
    <source>
        <dbReference type="EMBL" id="KAK7199839.1"/>
    </source>
</evidence>
<dbReference type="InterPro" id="IPR011990">
    <property type="entry name" value="TPR-like_helical_dom_sf"/>
</dbReference>
<protein>
    <submittedName>
        <fullName evidence="4">N-acetyltransferase subunit Nat1</fullName>
    </submittedName>
</protein>
<dbReference type="Proteomes" id="UP001430356">
    <property type="component" value="Unassembled WGS sequence"/>
</dbReference>
<gene>
    <name evidence="4" type="ORF">NESM_000031300</name>
</gene>
<keyword evidence="5" id="KW-1185">Reference proteome</keyword>
<evidence type="ECO:0000313" key="5">
    <source>
        <dbReference type="Proteomes" id="UP001430356"/>
    </source>
</evidence>
<evidence type="ECO:0000256" key="3">
    <source>
        <dbReference type="PROSITE-ProRule" id="PRU00339"/>
    </source>
</evidence>
<keyword evidence="2 3" id="KW-0802">TPR repeat</keyword>
<dbReference type="PANTHER" id="PTHR22767">
    <property type="entry name" value="N-TERMINAL ACETYLTRANSFERASE-RELATED"/>
    <property type="match status" value="1"/>
</dbReference>
<dbReference type="PIRSF" id="PIRSF000422">
    <property type="entry name" value="N-terminal-AcTrfase-A_aux_su"/>
    <property type="match status" value="1"/>
</dbReference>